<proteinExistence type="inferred from homology"/>
<evidence type="ECO:0000256" key="2">
    <source>
        <dbReference type="ARBA" id="ARBA00007330"/>
    </source>
</evidence>
<organism evidence="7 8">
    <name type="scientific">Heliobacterium mobile</name>
    <name type="common">Heliobacillus mobilis</name>
    <dbReference type="NCBI Taxonomy" id="28064"/>
    <lineage>
        <taxon>Bacteria</taxon>
        <taxon>Bacillati</taxon>
        <taxon>Bacillota</taxon>
        <taxon>Clostridia</taxon>
        <taxon>Eubacteriales</taxon>
        <taxon>Heliobacteriaceae</taxon>
        <taxon>Heliobacterium</taxon>
    </lineage>
</organism>
<keyword evidence="5 7" id="KW-0560">Oxidoreductase</keyword>
<dbReference type="InterPro" id="IPR000447">
    <property type="entry name" value="G3P_DH_FAD-dep"/>
</dbReference>
<dbReference type="EC" id="1.1.5.3" evidence="7"/>
<evidence type="ECO:0000256" key="1">
    <source>
        <dbReference type="ARBA" id="ARBA00001974"/>
    </source>
</evidence>
<dbReference type="Gene3D" id="3.50.50.60">
    <property type="entry name" value="FAD/NAD(P)-binding domain"/>
    <property type="match status" value="3"/>
</dbReference>
<dbReference type="EMBL" id="WNKU01000020">
    <property type="protein sequence ID" value="MTV50197.1"/>
    <property type="molecule type" value="Genomic_DNA"/>
</dbReference>
<dbReference type="RefSeq" id="WP_155477286.1">
    <property type="nucleotide sequence ID" value="NZ_WNKU01000020.1"/>
</dbReference>
<comment type="cofactor">
    <cofactor evidence="1">
        <name>FAD</name>
        <dbReference type="ChEBI" id="CHEBI:57692"/>
    </cofactor>
</comment>
<feature type="domain" description="FAD dependent oxidoreductase" evidence="6">
    <location>
        <begin position="8"/>
        <end position="331"/>
    </location>
</feature>
<dbReference type="PANTHER" id="PTHR11985:SF15">
    <property type="entry name" value="GLYCEROL-3-PHOSPHATE DEHYDROGENASE, MITOCHONDRIAL"/>
    <property type="match status" value="1"/>
</dbReference>
<keyword evidence="4" id="KW-0274">FAD</keyword>
<dbReference type="OrthoDB" id="9801699at2"/>
<evidence type="ECO:0000313" key="8">
    <source>
        <dbReference type="Proteomes" id="UP000430670"/>
    </source>
</evidence>
<dbReference type="GO" id="GO:0005886">
    <property type="term" value="C:plasma membrane"/>
    <property type="evidence" value="ECO:0007669"/>
    <property type="project" value="InterPro"/>
</dbReference>
<evidence type="ECO:0000313" key="7">
    <source>
        <dbReference type="EMBL" id="MTV50197.1"/>
    </source>
</evidence>
<comment type="similarity">
    <text evidence="2">Belongs to the FAD-dependent glycerol-3-phosphate dehydrogenase family.</text>
</comment>
<dbReference type="GO" id="GO:0010181">
    <property type="term" value="F:FMN binding"/>
    <property type="evidence" value="ECO:0007669"/>
    <property type="project" value="InterPro"/>
</dbReference>
<comment type="caution">
    <text evidence="7">The sequence shown here is derived from an EMBL/GenBank/DDBJ whole genome shotgun (WGS) entry which is preliminary data.</text>
</comment>
<dbReference type="NCBIfam" id="TIGR03377">
    <property type="entry name" value="glycerol3P_GlpA"/>
    <property type="match status" value="1"/>
</dbReference>
<dbReference type="InterPro" id="IPR006076">
    <property type="entry name" value="FAD-dep_OxRdtase"/>
</dbReference>
<dbReference type="InterPro" id="IPR036188">
    <property type="entry name" value="FAD/NAD-bd_sf"/>
</dbReference>
<dbReference type="Gene3D" id="1.10.10.1100">
    <property type="entry name" value="BFD-like [2Fe-2S]-binding domain"/>
    <property type="match status" value="1"/>
</dbReference>
<dbReference type="CDD" id="cd19946">
    <property type="entry name" value="GlpA-like_Fer2_BFD-like"/>
    <property type="match status" value="1"/>
</dbReference>
<protein>
    <submittedName>
        <fullName evidence="7">Anaerobic glycerol-3-phosphate dehydrogenase subunit A</fullName>
        <ecNumber evidence="7">1.1.5.3</ecNumber>
    </submittedName>
</protein>
<dbReference type="GO" id="GO:0050660">
    <property type="term" value="F:flavin adenine dinucleotide binding"/>
    <property type="evidence" value="ECO:0007669"/>
    <property type="project" value="InterPro"/>
</dbReference>
<dbReference type="SUPFAM" id="SSF51905">
    <property type="entry name" value="FAD/NAD(P)-binding domain"/>
    <property type="match status" value="1"/>
</dbReference>
<dbReference type="InterPro" id="IPR041854">
    <property type="entry name" value="BFD-like_2Fe2S-bd_dom_sf"/>
</dbReference>
<dbReference type="Pfam" id="PF01266">
    <property type="entry name" value="DAO"/>
    <property type="match status" value="1"/>
</dbReference>
<dbReference type="GO" id="GO:0009331">
    <property type="term" value="C:glycerol-3-phosphate dehydrogenase (FAD) complex"/>
    <property type="evidence" value="ECO:0007669"/>
    <property type="project" value="InterPro"/>
</dbReference>
<dbReference type="GO" id="GO:0004368">
    <property type="term" value="F:glycerol-3-phosphate dehydrogenase (quinone) activity"/>
    <property type="evidence" value="ECO:0007669"/>
    <property type="project" value="UniProtKB-EC"/>
</dbReference>
<evidence type="ECO:0000256" key="4">
    <source>
        <dbReference type="ARBA" id="ARBA00022827"/>
    </source>
</evidence>
<dbReference type="InterPro" id="IPR017752">
    <property type="entry name" value="G3P_DH_GlpA_su"/>
</dbReference>
<evidence type="ECO:0000259" key="6">
    <source>
        <dbReference type="Pfam" id="PF01266"/>
    </source>
</evidence>
<dbReference type="GO" id="GO:0019563">
    <property type="term" value="P:glycerol catabolic process"/>
    <property type="evidence" value="ECO:0007669"/>
    <property type="project" value="UniProtKB-UniPathway"/>
</dbReference>
<dbReference type="Proteomes" id="UP000430670">
    <property type="component" value="Unassembled WGS sequence"/>
</dbReference>
<accession>A0A6I3SPL4</accession>
<dbReference type="AlphaFoldDB" id="A0A6I3SPL4"/>
<dbReference type="PRINTS" id="PR01001">
    <property type="entry name" value="FADG3PDH"/>
</dbReference>
<gene>
    <name evidence="7" type="primary">glpA</name>
    <name evidence="7" type="ORF">GJ688_14565</name>
</gene>
<evidence type="ECO:0000256" key="3">
    <source>
        <dbReference type="ARBA" id="ARBA00022630"/>
    </source>
</evidence>
<dbReference type="UniPathway" id="UPA00618">
    <property type="reaction ID" value="UER00673"/>
</dbReference>
<dbReference type="PANTHER" id="PTHR11985">
    <property type="entry name" value="GLYCEROL-3-PHOSPHATE DEHYDROGENASE"/>
    <property type="match status" value="1"/>
</dbReference>
<sequence length="536" mass="58644">MATEKVQVVVVGGGATGTGILRDLAMRGISALLVEQGDLAHGTSSRFHGLLHSGGRYAVKDQEAAKECLEENMILRRIASDCVEPTGGLFAALPEDDPAYAEKWVKACAESGIKTEELNVKELLKKYPVLSPRITKAYSTPDAAVDGFRLLWSNVNSARRYGAKMVTYHKLSAVSRANGAITGVELTNTLNGEITSVECQMVINAAGAWAGEVATMAGLEIHMIKDKGTLLAFNHRLTNQVVNRLRPPGDADIFVPHGTITLLGTTSIAVEDPNCTKPSEIEVENMLNIGRETMPNIDNYRIIRAFAGVRPLYQANKGAGGRAVTRNFALIDHEQKDGLKGLVSIVGGKFTTYRLMAEKTVDLAAKKLGNNTPCRTAEEPLTQPVTSEMLERGKKVFGVPGYKKAAERLGDAYGKVVEKAEQDPSMRRMFCECELVSASEIDYVAKDGDSKTLSDIRRKTRMGMGTCQGIFCSYRTLGALGNNPQFTVGHREFITEFLQNRWRGIRPVLWGQQLRETQLSTGIFCSLFGMERMNDE</sequence>
<dbReference type="GO" id="GO:0006072">
    <property type="term" value="P:glycerol-3-phosphate metabolic process"/>
    <property type="evidence" value="ECO:0007669"/>
    <property type="project" value="InterPro"/>
</dbReference>
<dbReference type="NCBIfam" id="NF008313">
    <property type="entry name" value="PRK11101.1"/>
    <property type="match status" value="1"/>
</dbReference>
<evidence type="ECO:0000256" key="5">
    <source>
        <dbReference type="ARBA" id="ARBA00023002"/>
    </source>
</evidence>
<keyword evidence="3" id="KW-0285">Flavoprotein</keyword>
<name>A0A6I3SPL4_HELMO</name>
<reference evidence="7 8" key="1">
    <citation type="submission" date="2019-11" db="EMBL/GenBank/DDBJ databases">
        <title>Whole-genome sequence of a the green, strictly anaerobic photosynthetic bacterium Heliobacillus mobilis DSM 6151.</title>
        <authorList>
            <person name="Kyndt J.A."/>
            <person name="Meyer T.E."/>
        </authorList>
    </citation>
    <scope>NUCLEOTIDE SEQUENCE [LARGE SCALE GENOMIC DNA]</scope>
    <source>
        <strain evidence="7 8">DSM 6151</strain>
    </source>
</reference>
<keyword evidence="8" id="KW-1185">Reference proteome</keyword>
<dbReference type="PROSITE" id="PS00978">
    <property type="entry name" value="FAD_G3PDH_2"/>
    <property type="match status" value="1"/>
</dbReference>